<feature type="compositionally biased region" description="Basic and acidic residues" evidence="1">
    <location>
        <begin position="148"/>
        <end position="157"/>
    </location>
</feature>
<accession>A0ABS5ABG3</accession>
<feature type="compositionally biased region" description="Polar residues" evidence="1">
    <location>
        <begin position="1420"/>
        <end position="1435"/>
    </location>
</feature>
<dbReference type="InterPro" id="IPR000421">
    <property type="entry name" value="FA58C"/>
</dbReference>
<feature type="signal peptide" evidence="2">
    <location>
        <begin position="1"/>
        <end position="28"/>
    </location>
</feature>
<feature type="domain" description="F5/8 type C" evidence="3">
    <location>
        <begin position="75"/>
        <end position="221"/>
    </location>
</feature>
<dbReference type="Gene3D" id="2.60.120.260">
    <property type="entry name" value="Galactose-binding domain-like"/>
    <property type="match status" value="2"/>
</dbReference>
<dbReference type="PANTHER" id="PTHR12143:SF43">
    <property type="entry name" value="PUTATIVE-RELATED"/>
    <property type="match status" value="1"/>
</dbReference>
<protein>
    <submittedName>
        <fullName evidence="4">Alpha-1,2-mannosidase</fullName>
    </submittedName>
</protein>
<name>A0ABS5ABG3_9PSEU</name>
<organism evidence="4 5">
    <name type="scientific">Crossiella equi</name>
    <dbReference type="NCBI Taxonomy" id="130796"/>
    <lineage>
        <taxon>Bacteria</taxon>
        <taxon>Bacillati</taxon>
        <taxon>Actinomycetota</taxon>
        <taxon>Actinomycetes</taxon>
        <taxon>Pseudonocardiales</taxon>
        <taxon>Pseudonocardiaceae</taxon>
        <taxon>Crossiella</taxon>
    </lineage>
</organism>
<evidence type="ECO:0000259" key="3">
    <source>
        <dbReference type="PROSITE" id="PS50022"/>
    </source>
</evidence>
<sequence length="1435" mass="154267">MSRARSPMMLVCASIVALSLAGAPAALAAPPETDQGQPVEGTAFATSFEAGDPQPTWTDTPETGPDGKPKASGVTGADSVSIPGSVNDKIVATAASAENTSGGEVRDNLFDGALSSKWLAFERTGWVSLELSEAIAVQKYAVSSANDAPERDPRDWTLKGSNDGQNWTTVDTRAGESFAKRNETKTYTLAGATAYKHYRLDITANAGASLIQLAELQLAGPSNGEFPPYMRTVAGKGPAGGYNVRNNSGFTGTRAFRYLGTHEAKGRGYSYNKVYDVDIPVRPDTELSYLIFPEFVSGDMNYPSTWAAIDLAFSDGTYLSDLKATDQHGFGLSPRGQGESKVLYTNQWNLQQSVIGKVAAGKTVKRILLAYDNPKGPASFSGWVDDIRIGSAAKISAKRPSEHVITNRGTNSSSGFSRGNNFPATAVPHGFNFWAPMTNAGTTSWLYEYAKSNNAQNLPTLQAFTASHQPSPWMGDRQTFQVMPSPEATPKVDRGARALPFRHVNETAQAHYYGVTFENGLKTEITPTDHAAVFRFTFTGDSSSLLFDNVNNNGGLTLDPAAGTVTGFSDIKSGLSTGATRLFVYATFDRLPVAGDKLTGASRDNVTGYLRFDTPASDRTVTMRIATSLLSVDQARKNLELEVAANDTFDSVKARAQQQWDSQLGVIEVEGATQDQLHTLYSNLYRLYLYPNSGHENVGTAAKPVYQHASPVAAPVGPDTPTKTGAKVVDGKVYVNNGFWDTYRTTWPAYSLFTPKKAGEMAEGFVQQYKEGGWVSRWSSPGYANLMVGTSSDVAFADALRKGVTNFDVRAAYDAALKNASVAPPNPGVGRKGLDTSVFLGYTSTATGEGMSWALDGYINDYGIAMMSKTLLEQAKPDDPRRKEYADNHEYFLNRAQNYVNMFDSRVGFFQGRKPDGSWRVEPDKYEPREWGHDYTETNAWNMAFHAPQDGQGLANLYGGRDKLAAKLDEFFSTPETAEFPGSYGGIIHEMIEARDVRMGQYGHSNQPSHHITYMYDYVGQPWKTQEKVREVLSRQYTGSTIGQGYGGDEDNGELSAWWLFSALGFYPLQMGNPSYAIGSPLFTKATVHLENGKDLVIKAPKNNLRNVYVQGLKVNGKAYDKTHLPHELIANGGTLEFDLGDKPSKWGTAKDAAPPSITQGEAAPAPLRDAEGTRTASNGLDALVDNTSATETAFAGSGWVGFQPKTPTEPVTFYTLTSGKSASDATGWVLKGSYDGKTWATVDERKNEKFAWRQHTRAFKVAKPGRYSQYRLELTGGASFSVAEVEFLSKPNAKPTKEITGKHEGPLTVASGVTVLRDAEVTGPVTVAPGATLHVYGGSLRGPLTAVGAESVVLFGATVQGPVSLTGVRGEVSLETTKVTGPVTLVGNGNPDAAVVAGSSVDGPVTCAGNAEKPVDNGFDNSGTGPRTGQCSDL</sequence>
<dbReference type="Gene3D" id="1.20.1610.10">
    <property type="entry name" value="alpha-1,2-mannosidases domains"/>
    <property type="match status" value="1"/>
</dbReference>
<keyword evidence="2" id="KW-0732">Signal</keyword>
<feature type="region of interest" description="Disordered" evidence="1">
    <location>
        <begin position="1146"/>
        <end position="1174"/>
    </location>
</feature>
<evidence type="ECO:0000313" key="4">
    <source>
        <dbReference type="EMBL" id="MBP2473035.1"/>
    </source>
</evidence>
<dbReference type="Gene3D" id="1.20.1050.60">
    <property type="entry name" value="alpha-1,2-mannosidase"/>
    <property type="match status" value="1"/>
</dbReference>
<dbReference type="Pfam" id="PF07971">
    <property type="entry name" value="Glyco_hydro_92"/>
    <property type="match status" value="1"/>
</dbReference>
<dbReference type="NCBIfam" id="TIGR01180">
    <property type="entry name" value="aman2_put"/>
    <property type="match status" value="1"/>
</dbReference>
<dbReference type="InterPro" id="IPR041371">
    <property type="entry name" value="GH92_N"/>
</dbReference>
<feature type="region of interest" description="Disordered" evidence="1">
    <location>
        <begin position="145"/>
        <end position="165"/>
    </location>
</feature>
<dbReference type="Gene3D" id="2.70.98.10">
    <property type="match status" value="1"/>
</dbReference>
<feature type="region of interest" description="Disordered" evidence="1">
    <location>
        <begin position="47"/>
        <end position="80"/>
    </location>
</feature>
<dbReference type="Pfam" id="PF00754">
    <property type="entry name" value="F5_F8_type_C"/>
    <property type="match status" value="1"/>
</dbReference>
<dbReference type="PROSITE" id="PS50022">
    <property type="entry name" value="FA58C_3"/>
    <property type="match status" value="1"/>
</dbReference>
<reference evidence="4 5" key="1">
    <citation type="submission" date="2021-03" db="EMBL/GenBank/DDBJ databases">
        <title>Sequencing the genomes of 1000 actinobacteria strains.</title>
        <authorList>
            <person name="Klenk H.-P."/>
        </authorList>
    </citation>
    <scope>NUCLEOTIDE SEQUENCE [LARGE SCALE GENOMIC DNA]</scope>
    <source>
        <strain evidence="4 5">DSM 44580</strain>
    </source>
</reference>
<keyword evidence="5" id="KW-1185">Reference proteome</keyword>
<proteinExistence type="predicted"/>
<evidence type="ECO:0000313" key="5">
    <source>
        <dbReference type="Proteomes" id="UP001519363"/>
    </source>
</evidence>
<dbReference type="SUPFAM" id="SSF48208">
    <property type="entry name" value="Six-hairpin glycosidases"/>
    <property type="match status" value="1"/>
</dbReference>
<dbReference type="InterPro" id="IPR014718">
    <property type="entry name" value="GH-type_carb-bd"/>
</dbReference>
<dbReference type="EMBL" id="JAGIOO010000001">
    <property type="protein sequence ID" value="MBP2473035.1"/>
    <property type="molecule type" value="Genomic_DNA"/>
</dbReference>
<dbReference type="InterPro" id="IPR050883">
    <property type="entry name" value="PNGase"/>
</dbReference>
<evidence type="ECO:0000256" key="2">
    <source>
        <dbReference type="SAM" id="SignalP"/>
    </source>
</evidence>
<dbReference type="PANTHER" id="PTHR12143">
    <property type="entry name" value="PEPTIDE N-GLYCANASE PNGASE -RELATED"/>
    <property type="match status" value="1"/>
</dbReference>
<evidence type="ECO:0000256" key="1">
    <source>
        <dbReference type="SAM" id="MobiDB-lite"/>
    </source>
</evidence>
<comment type="caution">
    <text evidence="4">The sequence shown here is derived from an EMBL/GenBank/DDBJ whole genome shotgun (WGS) entry which is preliminary data.</text>
</comment>
<dbReference type="InterPro" id="IPR008928">
    <property type="entry name" value="6-hairpin_glycosidase_sf"/>
</dbReference>
<dbReference type="Pfam" id="PF17678">
    <property type="entry name" value="Glyco_hydro_92N"/>
    <property type="match status" value="1"/>
</dbReference>
<dbReference type="Gene3D" id="3.30.2080.10">
    <property type="entry name" value="GH92 mannosidase domain"/>
    <property type="match status" value="1"/>
</dbReference>
<dbReference type="InterPro" id="IPR008979">
    <property type="entry name" value="Galactose-bd-like_sf"/>
</dbReference>
<dbReference type="SUPFAM" id="SSF49785">
    <property type="entry name" value="Galactose-binding domain-like"/>
    <property type="match status" value="1"/>
</dbReference>
<feature type="chain" id="PRO_5047212262" evidence="2">
    <location>
        <begin position="29"/>
        <end position="1435"/>
    </location>
</feature>
<gene>
    <name evidence="4" type="ORF">JOF53_001907</name>
</gene>
<feature type="region of interest" description="Disordered" evidence="1">
    <location>
        <begin position="1412"/>
        <end position="1435"/>
    </location>
</feature>
<dbReference type="InterPro" id="IPR012939">
    <property type="entry name" value="Glyco_hydro_92"/>
</dbReference>
<dbReference type="Proteomes" id="UP001519363">
    <property type="component" value="Unassembled WGS sequence"/>
</dbReference>
<dbReference type="InterPro" id="IPR005887">
    <property type="entry name" value="GH92_a_mannosidase_put"/>
</dbReference>